<dbReference type="EMBL" id="CP120682">
    <property type="protein sequence ID" value="WKN35927.1"/>
    <property type="molecule type" value="Genomic_DNA"/>
</dbReference>
<protein>
    <submittedName>
        <fullName evidence="1">Uncharacterized protein</fullName>
    </submittedName>
</protein>
<reference evidence="1" key="1">
    <citation type="journal article" date="2023" name="Comput. Struct. Biotechnol. J.">
        <title>Discovery of a novel marine Bacteroidetes with a rich repertoire of carbohydrate-active enzymes.</title>
        <authorList>
            <person name="Chen B."/>
            <person name="Liu G."/>
            <person name="Chen Q."/>
            <person name="Wang H."/>
            <person name="Liu L."/>
            <person name="Tang K."/>
        </authorList>
    </citation>
    <scope>NUCLEOTIDE SEQUENCE</scope>
    <source>
        <strain evidence="1">TK19036</strain>
    </source>
</reference>
<gene>
    <name evidence="1" type="ORF">K4G66_26540</name>
</gene>
<reference evidence="1" key="2">
    <citation type="journal article" date="2024" name="Antonie Van Leeuwenhoek">
        <title>Roseihalotalea indica gen. nov., sp. nov., a halophilic Bacteroidetes from mesopelagic Southwest Indian Ocean with higher carbohydrate metabolic potential.</title>
        <authorList>
            <person name="Chen B."/>
            <person name="Zhang M."/>
            <person name="Lin D."/>
            <person name="Ye J."/>
            <person name="Tang K."/>
        </authorList>
    </citation>
    <scope>NUCLEOTIDE SEQUENCE</scope>
    <source>
        <strain evidence="1">TK19036</strain>
    </source>
</reference>
<evidence type="ECO:0000313" key="1">
    <source>
        <dbReference type="EMBL" id="WKN35927.1"/>
    </source>
</evidence>
<dbReference type="AlphaFoldDB" id="A0AA49GKH1"/>
<organism evidence="1">
    <name type="scientific">Roseihalotalea indica</name>
    <dbReference type="NCBI Taxonomy" id="2867963"/>
    <lineage>
        <taxon>Bacteria</taxon>
        <taxon>Pseudomonadati</taxon>
        <taxon>Bacteroidota</taxon>
        <taxon>Cytophagia</taxon>
        <taxon>Cytophagales</taxon>
        <taxon>Catalimonadaceae</taxon>
        <taxon>Roseihalotalea</taxon>
    </lineage>
</organism>
<sequence>MLIEQIAGKKIVRKNFDKNGNPQGMQIFLTGELKRESETYTVEVLVELYDEKNQLDEKYTTTYKCNPREFDVLLNVFPFTDPGDEKIKVDVTSEDFKQLYDLQSSSKLKDIHLKMSVESGVLSFFGSKSLVTIKNRQSKKENGKITISSDAVVEAYVMGLKIKTINYTVEEYLTESLVLQRQKFTEDDGAYFTMAYEQNNKE</sequence>
<dbReference type="Gene3D" id="2.40.360.20">
    <property type="match status" value="1"/>
</dbReference>
<name>A0AA49GKH1_9BACT</name>
<accession>A0AA49GKH1</accession>
<proteinExistence type="predicted"/>